<evidence type="ECO:0000313" key="4">
    <source>
        <dbReference type="Proteomes" id="UP001552299"/>
    </source>
</evidence>
<name>A0ABD0UD95_DENTH</name>
<dbReference type="SUPFAM" id="SSF53098">
    <property type="entry name" value="Ribonuclease H-like"/>
    <property type="match status" value="1"/>
</dbReference>
<dbReference type="Proteomes" id="UP001552299">
    <property type="component" value="Unassembled WGS sequence"/>
</dbReference>
<proteinExistence type="predicted"/>
<evidence type="ECO:0000256" key="1">
    <source>
        <dbReference type="SAM" id="Phobius"/>
    </source>
</evidence>
<keyword evidence="1" id="KW-0472">Membrane</keyword>
<dbReference type="InterPro" id="IPR036397">
    <property type="entry name" value="RNaseH_sf"/>
</dbReference>
<dbReference type="InterPro" id="IPR044730">
    <property type="entry name" value="RNase_H-like_dom_plant"/>
</dbReference>
<feature type="domain" description="RNase H type-1" evidence="2">
    <location>
        <begin position="2"/>
        <end position="118"/>
    </location>
</feature>
<dbReference type="PANTHER" id="PTHR47723">
    <property type="entry name" value="OS05G0353850 PROTEIN"/>
    <property type="match status" value="1"/>
</dbReference>
<gene>
    <name evidence="3" type="ORF">M5K25_018888</name>
</gene>
<keyword evidence="1" id="KW-0812">Transmembrane</keyword>
<protein>
    <recommendedName>
        <fullName evidence="2">RNase H type-1 domain-containing protein</fullName>
    </recommendedName>
</protein>
<dbReference type="InterPro" id="IPR002156">
    <property type="entry name" value="RNaseH_domain"/>
</dbReference>
<organism evidence="3 4">
    <name type="scientific">Dendrobium thyrsiflorum</name>
    <name type="common">Pinecone-like raceme dendrobium</name>
    <name type="synonym">Orchid</name>
    <dbReference type="NCBI Taxonomy" id="117978"/>
    <lineage>
        <taxon>Eukaryota</taxon>
        <taxon>Viridiplantae</taxon>
        <taxon>Streptophyta</taxon>
        <taxon>Embryophyta</taxon>
        <taxon>Tracheophyta</taxon>
        <taxon>Spermatophyta</taxon>
        <taxon>Magnoliopsida</taxon>
        <taxon>Liliopsida</taxon>
        <taxon>Asparagales</taxon>
        <taxon>Orchidaceae</taxon>
        <taxon>Epidendroideae</taxon>
        <taxon>Malaxideae</taxon>
        <taxon>Dendrobiinae</taxon>
        <taxon>Dendrobium</taxon>
    </lineage>
</organism>
<dbReference type="Pfam" id="PF13456">
    <property type="entry name" value="RVT_3"/>
    <property type="match status" value="1"/>
</dbReference>
<reference evidence="3 4" key="1">
    <citation type="journal article" date="2024" name="Plant Biotechnol. J.">
        <title>Dendrobium thyrsiflorum genome and its molecular insights into genes involved in important horticultural traits.</title>
        <authorList>
            <person name="Chen B."/>
            <person name="Wang J.Y."/>
            <person name="Zheng P.J."/>
            <person name="Li K.L."/>
            <person name="Liang Y.M."/>
            <person name="Chen X.F."/>
            <person name="Zhang C."/>
            <person name="Zhao X."/>
            <person name="He X."/>
            <person name="Zhang G.Q."/>
            <person name="Liu Z.J."/>
            <person name="Xu Q."/>
        </authorList>
    </citation>
    <scope>NUCLEOTIDE SEQUENCE [LARGE SCALE GENOMIC DNA]</scope>
    <source>
        <strain evidence="3">GZMU011</strain>
    </source>
</reference>
<accession>A0ABD0UD95</accession>
<sequence>MNFDGSIKMNMAGGGGIIGSHDGKVCGPFDIPLHTNCVISAELLAMFHGLKLCTRLGIFNVWREVDAILVISMINSGYSNPKNFYLIRNIKKLLSQLNFCISHVYREANVVADFLANMGCQLINDIEFSPVNLPYMLKAVYSGLSVLFPLVGGFCGSLIIFCCRSVIEFLRACSIPFAVTFVASVFAGHSRMYLGFFVVSGLVGELWHLSSSER</sequence>
<dbReference type="EMBL" id="JANQDX010000015">
    <property type="protein sequence ID" value="KAL0910799.1"/>
    <property type="molecule type" value="Genomic_DNA"/>
</dbReference>
<feature type="transmembrane region" description="Helical" evidence="1">
    <location>
        <begin position="139"/>
        <end position="162"/>
    </location>
</feature>
<keyword evidence="1" id="KW-1133">Transmembrane helix</keyword>
<dbReference type="Gene3D" id="3.30.420.10">
    <property type="entry name" value="Ribonuclease H-like superfamily/Ribonuclease H"/>
    <property type="match status" value="1"/>
</dbReference>
<dbReference type="CDD" id="cd06222">
    <property type="entry name" value="RNase_H_like"/>
    <property type="match status" value="1"/>
</dbReference>
<evidence type="ECO:0000313" key="3">
    <source>
        <dbReference type="EMBL" id="KAL0910799.1"/>
    </source>
</evidence>
<dbReference type="InterPro" id="IPR012337">
    <property type="entry name" value="RNaseH-like_sf"/>
</dbReference>
<comment type="caution">
    <text evidence="3">The sequence shown here is derived from an EMBL/GenBank/DDBJ whole genome shotgun (WGS) entry which is preliminary data.</text>
</comment>
<evidence type="ECO:0000259" key="2">
    <source>
        <dbReference type="Pfam" id="PF13456"/>
    </source>
</evidence>
<feature type="transmembrane region" description="Helical" evidence="1">
    <location>
        <begin position="169"/>
        <end position="187"/>
    </location>
</feature>
<dbReference type="PANTHER" id="PTHR47723:SF13">
    <property type="entry name" value="PUTATIVE-RELATED"/>
    <property type="match status" value="1"/>
</dbReference>
<dbReference type="AlphaFoldDB" id="A0ABD0UD95"/>
<dbReference type="InterPro" id="IPR053151">
    <property type="entry name" value="RNase_H-like"/>
</dbReference>
<keyword evidence="4" id="KW-1185">Reference proteome</keyword>